<name>A0ABM8W4P1_GIGMA</name>
<keyword evidence="3" id="KW-1185">Reference proteome</keyword>
<proteinExistence type="predicted"/>
<protein>
    <submittedName>
        <fullName evidence="2">7400_t:CDS:1</fullName>
    </submittedName>
</protein>
<gene>
    <name evidence="2" type="ORF">GMARGA_LOCUS3304</name>
</gene>
<keyword evidence="1" id="KW-0812">Transmembrane</keyword>
<organism evidence="2 3">
    <name type="scientific">Gigaspora margarita</name>
    <dbReference type="NCBI Taxonomy" id="4874"/>
    <lineage>
        <taxon>Eukaryota</taxon>
        <taxon>Fungi</taxon>
        <taxon>Fungi incertae sedis</taxon>
        <taxon>Mucoromycota</taxon>
        <taxon>Glomeromycotina</taxon>
        <taxon>Glomeromycetes</taxon>
        <taxon>Diversisporales</taxon>
        <taxon>Gigasporaceae</taxon>
        <taxon>Gigaspora</taxon>
    </lineage>
</organism>
<sequence>MCTLWDINKCSFYNGRAVLLYYLQGVIILLFPFITRRDNLYTVHFNNEQ</sequence>
<dbReference type="EMBL" id="CAJVQB010001177">
    <property type="protein sequence ID" value="CAG8524146.1"/>
    <property type="molecule type" value="Genomic_DNA"/>
</dbReference>
<evidence type="ECO:0000313" key="3">
    <source>
        <dbReference type="Proteomes" id="UP000789901"/>
    </source>
</evidence>
<dbReference type="Proteomes" id="UP000789901">
    <property type="component" value="Unassembled WGS sequence"/>
</dbReference>
<comment type="caution">
    <text evidence="2">The sequence shown here is derived from an EMBL/GenBank/DDBJ whole genome shotgun (WGS) entry which is preliminary data.</text>
</comment>
<reference evidence="2 3" key="1">
    <citation type="submission" date="2021-06" db="EMBL/GenBank/DDBJ databases">
        <authorList>
            <person name="Kallberg Y."/>
            <person name="Tangrot J."/>
            <person name="Rosling A."/>
        </authorList>
    </citation>
    <scope>NUCLEOTIDE SEQUENCE [LARGE SCALE GENOMIC DNA]</scope>
    <source>
        <strain evidence="2 3">120-4 pot B 10/14</strain>
    </source>
</reference>
<feature type="transmembrane region" description="Helical" evidence="1">
    <location>
        <begin position="18"/>
        <end position="35"/>
    </location>
</feature>
<evidence type="ECO:0000256" key="1">
    <source>
        <dbReference type="SAM" id="Phobius"/>
    </source>
</evidence>
<evidence type="ECO:0000313" key="2">
    <source>
        <dbReference type="EMBL" id="CAG8524146.1"/>
    </source>
</evidence>
<keyword evidence="1" id="KW-1133">Transmembrane helix</keyword>
<keyword evidence="1" id="KW-0472">Membrane</keyword>
<accession>A0ABM8W4P1</accession>